<organism evidence="2 3">
    <name type="scientific">Sinisalibacter lacisalsi</name>
    <dbReference type="NCBI Taxonomy" id="1526570"/>
    <lineage>
        <taxon>Bacteria</taxon>
        <taxon>Pseudomonadati</taxon>
        <taxon>Pseudomonadota</taxon>
        <taxon>Alphaproteobacteria</taxon>
        <taxon>Rhodobacterales</taxon>
        <taxon>Roseobacteraceae</taxon>
        <taxon>Sinisalibacter</taxon>
    </lineage>
</organism>
<comment type="caution">
    <text evidence="2">The sequence shown here is derived from an EMBL/GenBank/DDBJ whole genome shotgun (WGS) entry which is preliminary data.</text>
</comment>
<protein>
    <submittedName>
        <fullName evidence="2">RdxH</fullName>
    </submittedName>
</protein>
<dbReference type="Proteomes" id="UP000617355">
    <property type="component" value="Unassembled WGS sequence"/>
</dbReference>
<reference evidence="3" key="1">
    <citation type="journal article" date="2019" name="Int. J. Syst. Evol. Microbiol.">
        <title>The Global Catalogue of Microorganisms (GCM) 10K type strain sequencing project: providing services to taxonomists for standard genome sequencing and annotation.</title>
        <authorList>
            <consortium name="The Broad Institute Genomics Platform"/>
            <consortium name="The Broad Institute Genome Sequencing Center for Infectious Disease"/>
            <person name="Wu L."/>
            <person name="Ma J."/>
        </authorList>
    </citation>
    <scope>NUCLEOTIDE SEQUENCE [LARGE SCALE GENOMIC DNA]</scope>
    <source>
        <strain evidence="3">CGMCC 1.12922</strain>
    </source>
</reference>
<name>A0ABQ1QG56_9RHOB</name>
<evidence type="ECO:0000313" key="3">
    <source>
        <dbReference type="Proteomes" id="UP000617355"/>
    </source>
</evidence>
<dbReference type="EMBL" id="BMGI01000001">
    <property type="protein sequence ID" value="GGD25463.1"/>
    <property type="molecule type" value="Genomic_DNA"/>
</dbReference>
<accession>A0ABQ1QG56</accession>
<keyword evidence="1" id="KW-1133">Transmembrane helix</keyword>
<dbReference type="InterPro" id="IPR008620">
    <property type="entry name" value="FixH"/>
</dbReference>
<sequence>MNAMSENENGTGKELTGRKVFLIFAGAFAVIIGVNVFMAYSAVGTFPGLAVKNSYVASQTFDQERKAQEALGWEASVALQDSDLVLDIIGPDGRAARVEEISATLGRATQRQDDRDLSFSQLAEGPHVAPVGELPPGKWELRFVATAVNGVPFRQRISLYVPEG</sequence>
<proteinExistence type="predicted"/>
<gene>
    <name evidence="2" type="primary">rdxH</name>
    <name evidence="2" type="ORF">GCM10011358_07450</name>
</gene>
<evidence type="ECO:0000313" key="2">
    <source>
        <dbReference type="EMBL" id="GGD25463.1"/>
    </source>
</evidence>
<keyword evidence="1" id="KW-0472">Membrane</keyword>
<dbReference type="RefSeq" id="WP_308418942.1">
    <property type="nucleotide sequence ID" value="NZ_BMGI01000001.1"/>
</dbReference>
<feature type="transmembrane region" description="Helical" evidence="1">
    <location>
        <begin position="20"/>
        <end position="43"/>
    </location>
</feature>
<dbReference type="PIRSF" id="PIRSF011386">
    <property type="entry name" value="FixH"/>
    <property type="match status" value="1"/>
</dbReference>
<dbReference type="InterPro" id="IPR018037">
    <property type="entry name" value="FixH_proteobacterial"/>
</dbReference>
<keyword evidence="3" id="KW-1185">Reference proteome</keyword>
<dbReference type="Pfam" id="PF05751">
    <property type="entry name" value="FixH"/>
    <property type="match status" value="1"/>
</dbReference>
<keyword evidence="1" id="KW-0812">Transmembrane</keyword>
<evidence type="ECO:0000256" key="1">
    <source>
        <dbReference type="SAM" id="Phobius"/>
    </source>
</evidence>